<name>A0ABP9Q3K4_9PSEU</name>
<evidence type="ECO:0000259" key="1">
    <source>
        <dbReference type="Pfam" id="PF13577"/>
    </source>
</evidence>
<dbReference type="Pfam" id="PF13577">
    <property type="entry name" value="SnoaL_4"/>
    <property type="match status" value="1"/>
</dbReference>
<feature type="domain" description="SnoaL-like" evidence="1">
    <location>
        <begin position="5"/>
        <end position="111"/>
    </location>
</feature>
<protein>
    <recommendedName>
        <fullName evidence="1">SnoaL-like domain-containing protein</fullName>
    </recommendedName>
</protein>
<dbReference type="Proteomes" id="UP001428817">
    <property type="component" value="Unassembled WGS sequence"/>
</dbReference>
<evidence type="ECO:0000313" key="2">
    <source>
        <dbReference type="EMBL" id="GAA5155792.1"/>
    </source>
</evidence>
<dbReference type="Gene3D" id="3.10.450.50">
    <property type="match status" value="1"/>
</dbReference>
<accession>A0ABP9Q3K4</accession>
<organism evidence="2 3">
    <name type="scientific">Pseudonocardia eucalypti</name>
    <dbReference type="NCBI Taxonomy" id="648755"/>
    <lineage>
        <taxon>Bacteria</taxon>
        <taxon>Bacillati</taxon>
        <taxon>Actinomycetota</taxon>
        <taxon>Actinomycetes</taxon>
        <taxon>Pseudonocardiales</taxon>
        <taxon>Pseudonocardiaceae</taxon>
        <taxon>Pseudonocardia</taxon>
    </lineage>
</organism>
<comment type="caution">
    <text evidence="2">The sequence shown here is derived from an EMBL/GenBank/DDBJ whole genome shotgun (WGS) entry which is preliminary data.</text>
</comment>
<evidence type="ECO:0000313" key="3">
    <source>
        <dbReference type="Proteomes" id="UP001428817"/>
    </source>
</evidence>
<sequence length="150" mass="16322">MSGGEVLTRLLHAIDVLDWPVVRDCLADRLRVDYTELFGGEAEELSGDQLVTNWRGLLPGFDATQHVTGPVLVTGDGAGPWLDTHVRGYHRIADAPDGPIWAVHGHYRARLDGAGRIADLTLQVFYQEGNAGLVELAGRRATESPRAART</sequence>
<gene>
    <name evidence="2" type="ORF">GCM10023321_30060</name>
</gene>
<dbReference type="InterPro" id="IPR032710">
    <property type="entry name" value="NTF2-like_dom_sf"/>
</dbReference>
<dbReference type="RefSeq" id="WP_185064045.1">
    <property type="nucleotide sequence ID" value="NZ_BAABJP010000010.1"/>
</dbReference>
<dbReference type="SUPFAM" id="SSF54427">
    <property type="entry name" value="NTF2-like"/>
    <property type="match status" value="1"/>
</dbReference>
<dbReference type="EMBL" id="BAABJP010000010">
    <property type="protein sequence ID" value="GAA5155792.1"/>
    <property type="molecule type" value="Genomic_DNA"/>
</dbReference>
<keyword evidence="3" id="KW-1185">Reference proteome</keyword>
<proteinExistence type="predicted"/>
<reference evidence="3" key="1">
    <citation type="journal article" date="2019" name="Int. J. Syst. Evol. Microbiol.">
        <title>The Global Catalogue of Microorganisms (GCM) 10K type strain sequencing project: providing services to taxonomists for standard genome sequencing and annotation.</title>
        <authorList>
            <consortium name="The Broad Institute Genomics Platform"/>
            <consortium name="The Broad Institute Genome Sequencing Center for Infectious Disease"/>
            <person name="Wu L."/>
            <person name="Ma J."/>
        </authorList>
    </citation>
    <scope>NUCLEOTIDE SEQUENCE [LARGE SCALE GENOMIC DNA]</scope>
    <source>
        <strain evidence="3">JCM 18303</strain>
    </source>
</reference>
<dbReference type="InterPro" id="IPR037401">
    <property type="entry name" value="SnoaL-like"/>
</dbReference>